<organism evidence="2 3">
    <name type="scientific">Portunus trituberculatus</name>
    <name type="common">Swimming crab</name>
    <name type="synonym">Neptunus trituberculatus</name>
    <dbReference type="NCBI Taxonomy" id="210409"/>
    <lineage>
        <taxon>Eukaryota</taxon>
        <taxon>Metazoa</taxon>
        <taxon>Ecdysozoa</taxon>
        <taxon>Arthropoda</taxon>
        <taxon>Crustacea</taxon>
        <taxon>Multicrustacea</taxon>
        <taxon>Malacostraca</taxon>
        <taxon>Eumalacostraca</taxon>
        <taxon>Eucarida</taxon>
        <taxon>Decapoda</taxon>
        <taxon>Pleocyemata</taxon>
        <taxon>Brachyura</taxon>
        <taxon>Eubrachyura</taxon>
        <taxon>Portunoidea</taxon>
        <taxon>Portunidae</taxon>
        <taxon>Portuninae</taxon>
        <taxon>Portunus</taxon>
    </lineage>
</organism>
<dbReference type="EMBL" id="VSRR010010028">
    <property type="protein sequence ID" value="MPC51206.1"/>
    <property type="molecule type" value="Genomic_DNA"/>
</dbReference>
<evidence type="ECO:0000313" key="3">
    <source>
        <dbReference type="Proteomes" id="UP000324222"/>
    </source>
</evidence>
<sequence>MKKHRQGGRQEADPAEVVVPPLASRRSTSQRMQVTSTVVLRLRSQVLPLPGRRILSDKVFKPGVS</sequence>
<evidence type="ECO:0000313" key="2">
    <source>
        <dbReference type="EMBL" id="MPC51206.1"/>
    </source>
</evidence>
<dbReference type="AlphaFoldDB" id="A0A5B7G012"/>
<proteinExistence type="predicted"/>
<feature type="compositionally biased region" description="Polar residues" evidence="1">
    <location>
        <begin position="25"/>
        <end position="34"/>
    </location>
</feature>
<gene>
    <name evidence="2" type="ORF">E2C01_045048</name>
</gene>
<evidence type="ECO:0000256" key="1">
    <source>
        <dbReference type="SAM" id="MobiDB-lite"/>
    </source>
</evidence>
<feature type="region of interest" description="Disordered" evidence="1">
    <location>
        <begin position="1"/>
        <end position="34"/>
    </location>
</feature>
<protein>
    <submittedName>
        <fullName evidence="2">Uncharacterized protein</fullName>
    </submittedName>
</protein>
<accession>A0A5B7G012</accession>
<reference evidence="2 3" key="1">
    <citation type="submission" date="2019-05" db="EMBL/GenBank/DDBJ databases">
        <title>Another draft genome of Portunus trituberculatus and its Hox gene families provides insights of decapod evolution.</title>
        <authorList>
            <person name="Jeong J.-H."/>
            <person name="Song I."/>
            <person name="Kim S."/>
            <person name="Choi T."/>
            <person name="Kim D."/>
            <person name="Ryu S."/>
            <person name="Kim W."/>
        </authorList>
    </citation>
    <scope>NUCLEOTIDE SEQUENCE [LARGE SCALE GENOMIC DNA]</scope>
    <source>
        <tissue evidence="2">Muscle</tissue>
    </source>
</reference>
<keyword evidence="3" id="KW-1185">Reference proteome</keyword>
<dbReference type="Proteomes" id="UP000324222">
    <property type="component" value="Unassembled WGS sequence"/>
</dbReference>
<comment type="caution">
    <text evidence="2">The sequence shown here is derived from an EMBL/GenBank/DDBJ whole genome shotgun (WGS) entry which is preliminary data.</text>
</comment>
<name>A0A5B7G012_PORTR</name>